<dbReference type="PANTHER" id="PTHR37489:SF1">
    <property type="entry name" value="DUF3500 DOMAIN-CONTAINING PROTEIN"/>
    <property type="match status" value="1"/>
</dbReference>
<dbReference type="EMBL" id="JAFMYV010000005">
    <property type="protein sequence ID" value="MBO0937198.1"/>
    <property type="molecule type" value="Genomic_DNA"/>
</dbReference>
<gene>
    <name evidence="1" type="ORF">J2I47_11625</name>
</gene>
<accession>A0A939GG69</accession>
<dbReference type="PANTHER" id="PTHR37489">
    <property type="entry name" value="DUF3500 DOMAIN-CONTAINING PROTEIN"/>
    <property type="match status" value="1"/>
</dbReference>
<dbReference type="AlphaFoldDB" id="A0A939GG69"/>
<evidence type="ECO:0000313" key="2">
    <source>
        <dbReference type="Proteomes" id="UP000664034"/>
    </source>
</evidence>
<dbReference type="RefSeq" id="WP_207364752.1">
    <property type="nucleotide sequence ID" value="NZ_JAFMYV010000005.1"/>
</dbReference>
<protein>
    <submittedName>
        <fullName evidence="1">DUF3500 domain-containing protein</fullName>
    </submittedName>
</protein>
<evidence type="ECO:0000313" key="1">
    <source>
        <dbReference type="EMBL" id="MBO0937198.1"/>
    </source>
</evidence>
<reference evidence="1" key="1">
    <citation type="submission" date="2021-03" db="EMBL/GenBank/DDBJ databases">
        <title>Fibrella sp. HMF5335 genome sequencing and assembly.</title>
        <authorList>
            <person name="Kang H."/>
            <person name="Kim H."/>
            <person name="Bae S."/>
            <person name="Joh K."/>
        </authorList>
    </citation>
    <scope>NUCLEOTIDE SEQUENCE</scope>
    <source>
        <strain evidence="1">HMF5335</strain>
    </source>
</reference>
<name>A0A939GG69_9BACT</name>
<comment type="caution">
    <text evidence="1">The sequence shown here is derived from an EMBL/GenBank/DDBJ whole genome shotgun (WGS) entry which is preliminary data.</text>
</comment>
<dbReference type="InterPro" id="IPR021889">
    <property type="entry name" value="DUF3500"/>
</dbReference>
<proteinExistence type="predicted"/>
<sequence length="361" mass="40749">MDYHLTLPIRYWLTILMVLTVCSLQAQPNQSVEATASQFLATLTPDELAKTTYAFTDTTRRKWTNLPVGLVPRAGIEYGALSDKSRMAFHRVLSSLLSSQGYLKVTSIMALDDILNTLYQQAFDAGKIDQKTLTMTQNLKWAHGHFYISIWGKPQSKDPWGLNFGGHHIALNITVRDNDVVTSPLFYGTDPSEVKSSKYAGLRVLSKEEDYGFLLINALTAGQQAKAILKQNVPKDIITSPQANQRITSYYGISAAEFTADQQAILTMLLGEYIHNFEHQTAHRLYDKLLKTGLDKVYFAWVGSLNNNKPHYYIINAPDFLIEYDNVGFQNDGNHIHAILREKGNDFGDDLLKRHYAEAKH</sequence>
<dbReference type="Proteomes" id="UP000664034">
    <property type="component" value="Unassembled WGS sequence"/>
</dbReference>
<organism evidence="1 2">
    <name type="scientific">Fibrella rubiginis</name>
    <dbReference type="NCBI Taxonomy" id="2817060"/>
    <lineage>
        <taxon>Bacteria</taxon>
        <taxon>Pseudomonadati</taxon>
        <taxon>Bacteroidota</taxon>
        <taxon>Cytophagia</taxon>
        <taxon>Cytophagales</taxon>
        <taxon>Spirosomataceae</taxon>
        <taxon>Fibrella</taxon>
    </lineage>
</organism>
<keyword evidence="2" id="KW-1185">Reference proteome</keyword>
<dbReference type="Pfam" id="PF12006">
    <property type="entry name" value="DUF3500"/>
    <property type="match status" value="1"/>
</dbReference>